<dbReference type="HOGENOM" id="CLU_1773762_0_0_7"/>
<dbReference type="Pfam" id="PF12276">
    <property type="entry name" value="DUF3617"/>
    <property type="match status" value="1"/>
</dbReference>
<dbReference type="RefSeq" id="WP_015470301.1">
    <property type="nucleotide sequence ID" value="NC_020813.1"/>
</dbReference>
<evidence type="ECO:0000313" key="1">
    <source>
        <dbReference type="EMBL" id="AGH95811.1"/>
    </source>
</evidence>
<evidence type="ECO:0008006" key="3">
    <source>
        <dbReference type="Google" id="ProtNLM"/>
    </source>
</evidence>
<accession>M4VCP3</accession>
<sequence>MKNLLSQLQLSFFTIFLIVPFFSFAQSFEAGLWKTKESVSVNKLPLPSSDAEECFSAVQAKDAKASIEKELKKHGCSLTKWNVKNQKLDAGINCENQNFTASGKLQGSFTRKSYDLAGEASGTLKQVLPAIAEFKLSGQWIKNCPK</sequence>
<dbReference type="InterPro" id="IPR022061">
    <property type="entry name" value="DUF3617"/>
</dbReference>
<reference evidence="1 2" key="1">
    <citation type="journal article" date="2013" name="ISME J.">
        <title>By their genes ye shall know them: genomic signatures of predatory bacteria.</title>
        <authorList>
            <person name="Pasternak Z."/>
            <person name="Pietrokovski S."/>
            <person name="Rotem O."/>
            <person name="Gophna U."/>
            <person name="Lurie-Weinberger M.N."/>
            <person name="Jurkevitch E."/>
        </authorList>
    </citation>
    <scope>NUCLEOTIDE SEQUENCE [LARGE SCALE GENOMIC DNA]</scope>
    <source>
        <strain evidence="1 2">JSS</strain>
    </source>
</reference>
<name>M4VCP3_9BACT</name>
<dbReference type="PATRIC" id="fig|1184267.3.peg.1614"/>
<organism evidence="1 2">
    <name type="scientific">Pseudobdellovibrio exovorus JSS</name>
    <dbReference type="NCBI Taxonomy" id="1184267"/>
    <lineage>
        <taxon>Bacteria</taxon>
        <taxon>Pseudomonadati</taxon>
        <taxon>Bdellovibrionota</taxon>
        <taxon>Bdellovibrionia</taxon>
        <taxon>Bdellovibrionales</taxon>
        <taxon>Pseudobdellovibrionaceae</taxon>
        <taxon>Pseudobdellovibrio</taxon>
    </lineage>
</organism>
<dbReference type="Proteomes" id="UP000012040">
    <property type="component" value="Chromosome"/>
</dbReference>
<dbReference type="KEGG" id="bex:A11Q_1595"/>
<dbReference type="AlphaFoldDB" id="M4VCP3"/>
<dbReference type="EMBL" id="CP003537">
    <property type="protein sequence ID" value="AGH95811.1"/>
    <property type="molecule type" value="Genomic_DNA"/>
</dbReference>
<gene>
    <name evidence="1" type="ORF">A11Q_1595</name>
</gene>
<keyword evidence="2" id="KW-1185">Reference proteome</keyword>
<protein>
    <recommendedName>
        <fullName evidence="3">DUF3617 family protein</fullName>
    </recommendedName>
</protein>
<evidence type="ECO:0000313" key="2">
    <source>
        <dbReference type="Proteomes" id="UP000012040"/>
    </source>
</evidence>
<proteinExistence type="predicted"/>